<name>A0A1N7LDL8_9RHOB</name>
<gene>
    <name evidence="1" type="ORF">SAMN05421580_10421</name>
</gene>
<accession>A0A1N7LDL8</accession>
<keyword evidence="2" id="KW-1185">Reference proteome</keyword>
<organism evidence="1 2">
    <name type="scientific">Rhodobacter aestuarii</name>
    <dbReference type="NCBI Taxonomy" id="453582"/>
    <lineage>
        <taxon>Bacteria</taxon>
        <taxon>Pseudomonadati</taxon>
        <taxon>Pseudomonadota</taxon>
        <taxon>Alphaproteobacteria</taxon>
        <taxon>Rhodobacterales</taxon>
        <taxon>Rhodobacter group</taxon>
        <taxon>Rhodobacter</taxon>
    </lineage>
</organism>
<dbReference type="Proteomes" id="UP000186221">
    <property type="component" value="Unassembled WGS sequence"/>
</dbReference>
<proteinExistence type="predicted"/>
<dbReference type="EMBL" id="FTOG01000004">
    <property type="protein sequence ID" value="SIS71914.1"/>
    <property type="molecule type" value="Genomic_DNA"/>
</dbReference>
<sequence>MQFAIDADHGNSIFFWLVPDNPDMEIRVFVGNPEIGYREIAANQHRQDLVDLGFHESGWAGFRIDESNFPEIAQLSELQIIDADSLVPIYARNRGGRFPSSRLLIWDFWGYPHARDIAPVMARHALSYETVDALPSETVNAVLSSTLSTSVAAAGRLPWRRVRPMVESLNYTCYALIGDPCAYLARRLVDLQRPLRDAAQGMSRSENLRKLAQDLDLGSDRGISAFLKGLMDEDRLALRSPMTRAFARGAGEDCRRQDIVYALQTLSHFDLVCTDKTKHLFSAYFAAPKASVPTAEQISEAQPEQELIDRLRRLGPVDDYLNEDIALYEFISEAIAKAQAKSEGQRNAQSA</sequence>
<reference evidence="2" key="1">
    <citation type="submission" date="2017-01" db="EMBL/GenBank/DDBJ databases">
        <authorList>
            <person name="Varghese N."/>
            <person name="Submissions S."/>
        </authorList>
    </citation>
    <scope>NUCLEOTIDE SEQUENCE [LARGE SCALE GENOMIC DNA]</scope>
    <source>
        <strain evidence="2">DSM 19945</strain>
    </source>
</reference>
<dbReference type="OrthoDB" id="8434031at2"/>
<evidence type="ECO:0000313" key="1">
    <source>
        <dbReference type="EMBL" id="SIS71914.1"/>
    </source>
</evidence>
<dbReference type="STRING" id="453582.SAMN05421580_10421"/>
<protein>
    <submittedName>
        <fullName evidence="1">Uncharacterized protein</fullName>
    </submittedName>
</protein>
<dbReference type="RefSeq" id="WP_076484296.1">
    <property type="nucleotide sequence ID" value="NZ_FTOG01000004.1"/>
</dbReference>
<dbReference type="AlphaFoldDB" id="A0A1N7LDL8"/>
<evidence type="ECO:0000313" key="2">
    <source>
        <dbReference type="Proteomes" id="UP000186221"/>
    </source>
</evidence>